<dbReference type="STRING" id="1262450.S3CNB2"/>
<dbReference type="GO" id="GO:0016791">
    <property type="term" value="F:phosphatase activity"/>
    <property type="evidence" value="ECO:0007669"/>
    <property type="project" value="TreeGrafter"/>
</dbReference>
<evidence type="ECO:0000259" key="2">
    <source>
        <dbReference type="Pfam" id="PF00149"/>
    </source>
</evidence>
<dbReference type="Pfam" id="PF00149">
    <property type="entry name" value="Metallophos"/>
    <property type="match status" value="1"/>
</dbReference>
<gene>
    <name evidence="3" type="ORF">F503_00811</name>
</gene>
<dbReference type="AlphaFoldDB" id="S3CNB2"/>
<name>S3CNB2_OPHP1</name>
<feature type="domain" description="Calcineurin-like phosphoesterase" evidence="2">
    <location>
        <begin position="261"/>
        <end position="345"/>
    </location>
</feature>
<dbReference type="Proteomes" id="UP000016923">
    <property type="component" value="Unassembled WGS sequence"/>
</dbReference>
<evidence type="ECO:0000256" key="1">
    <source>
        <dbReference type="SAM" id="MobiDB-lite"/>
    </source>
</evidence>
<sequence length="725" mass="78551">MSRIMLPFIGRVRRRRMIMLVALLLIFMLYLRSSSQYATSQPQESKFFPASSPEDEMAALEKSPVTAQPHHAPAPAPGDESIQGPDTASDTPVIHKAPVPVSPNDQLAHPPANDAASKDMASTPQAGARVGAGPAAGASENFAPEANNAPTQQPGTDDQWQTTPPQEPEEDENAAPQIEASEVPPNTKTVIVGGKKYIDPGARPMISMEYGTTARPPVQGLTKLVEEMPVELMVNDVNDINDKESTASAASLARKPLRRRRFVFVGDVHGQRKSLDELLEKINFETGHDHLVLVGDLINKGPDSAGVVQLAMDLGASAVRGNHEDRVLAAYDSIHAANSYSPKPWQSVASATSGQVKKRMSLSEIEAEGKMERASAMLQREEDLKAEDAAKKKGLLTLIGIRKEQKNEEDVIDHDKMVEELDVDPLEQNPFPHGDTPERKTAASLSPEQAAWLSELPVILHVGKIAPSPSAVSTQVQEENARFPFNDVVVAHAGLVPDLPLERQDPYAVMVMRSLVHPADEVRQERARLVAEIRIRAESRGRIQANQYVDVPQHRAEAEFHKMQKAVYGPDPHHPHRSSPPGSPKKMAGGNPSPADLVLLPIEGHFREGHDRMHWAAAWNQAQHEKLSLENRTTVIYGHDAITGLLVPEVVPSGIMSLFSAGGNGVKSGSVTTATDTGYTFGLDSGAVYGGKLTALIIEADKTGRVKYGIEQVQCPAAAKKKFAD</sequence>
<dbReference type="OrthoDB" id="10267127at2759"/>
<dbReference type="InterPro" id="IPR029052">
    <property type="entry name" value="Metallo-depent_PP-like"/>
</dbReference>
<evidence type="ECO:0000313" key="4">
    <source>
        <dbReference type="Proteomes" id="UP000016923"/>
    </source>
</evidence>
<dbReference type="GO" id="GO:0000298">
    <property type="term" value="F:endopolyphosphatase activity"/>
    <property type="evidence" value="ECO:0007669"/>
    <property type="project" value="TreeGrafter"/>
</dbReference>
<keyword evidence="4" id="KW-1185">Reference proteome</keyword>
<evidence type="ECO:0000313" key="3">
    <source>
        <dbReference type="EMBL" id="EPE08028.1"/>
    </source>
</evidence>
<accession>S3CNB2</accession>
<dbReference type="PANTHER" id="PTHR42850:SF4">
    <property type="entry name" value="ZINC-DEPENDENT ENDOPOLYPHOSPHATASE"/>
    <property type="match status" value="1"/>
</dbReference>
<feature type="compositionally biased region" description="Low complexity" evidence="1">
    <location>
        <begin position="150"/>
        <end position="164"/>
    </location>
</feature>
<dbReference type="PANTHER" id="PTHR42850">
    <property type="entry name" value="METALLOPHOSPHOESTERASE"/>
    <property type="match status" value="1"/>
</dbReference>
<dbReference type="eggNOG" id="KOG0371">
    <property type="taxonomic scope" value="Eukaryota"/>
</dbReference>
<feature type="compositionally biased region" description="Low complexity" evidence="1">
    <location>
        <begin position="126"/>
        <end position="138"/>
    </location>
</feature>
<dbReference type="EMBL" id="KE148149">
    <property type="protein sequence ID" value="EPE08028.1"/>
    <property type="molecule type" value="Genomic_DNA"/>
</dbReference>
<dbReference type="InterPro" id="IPR004843">
    <property type="entry name" value="Calcineurin-like_PHP"/>
</dbReference>
<dbReference type="HOGENOM" id="CLU_023125_0_2_1"/>
<feature type="region of interest" description="Disordered" evidence="1">
    <location>
        <begin position="567"/>
        <end position="594"/>
    </location>
</feature>
<dbReference type="Gene3D" id="3.60.21.10">
    <property type="match status" value="1"/>
</dbReference>
<proteinExistence type="predicted"/>
<reference evidence="3 4" key="1">
    <citation type="journal article" date="2013" name="BMC Genomics">
        <title>The genome and transcriptome of the pine saprophyte Ophiostoma piceae, and a comparison with the bark beetle-associated pine pathogen Grosmannia clavigera.</title>
        <authorList>
            <person name="Haridas S."/>
            <person name="Wang Y."/>
            <person name="Lim L."/>
            <person name="Massoumi Alamouti S."/>
            <person name="Jackman S."/>
            <person name="Docking R."/>
            <person name="Robertson G."/>
            <person name="Birol I."/>
            <person name="Bohlmann J."/>
            <person name="Breuil C."/>
        </authorList>
    </citation>
    <scope>NUCLEOTIDE SEQUENCE [LARGE SCALE GENOMIC DNA]</scope>
    <source>
        <strain evidence="3 4">UAMH 11346</strain>
    </source>
</reference>
<dbReference type="GO" id="GO:0005737">
    <property type="term" value="C:cytoplasm"/>
    <property type="evidence" value="ECO:0007669"/>
    <property type="project" value="TreeGrafter"/>
</dbReference>
<dbReference type="SUPFAM" id="SSF56300">
    <property type="entry name" value="Metallo-dependent phosphatases"/>
    <property type="match status" value="1"/>
</dbReference>
<protein>
    <submittedName>
        <fullName evidence="3">Ser thr protein phosphatase family</fullName>
    </submittedName>
</protein>
<organism evidence="3 4">
    <name type="scientific">Ophiostoma piceae (strain UAMH 11346)</name>
    <name type="common">Sap stain fungus</name>
    <dbReference type="NCBI Taxonomy" id="1262450"/>
    <lineage>
        <taxon>Eukaryota</taxon>
        <taxon>Fungi</taxon>
        <taxon>Dikarya</taxon>
        <taxon>Ascomycota</taxon>
        <taxon>Pezizomycotina</taxon>
        <taxon>Sordariomycetes</taxon>
        <taxon>Sordariomycetidae</taxon>
        <taxon>Ophiostomatales</taxon>
        <taxon>Ophiostomataceae</taxon>
        <taxon>Ophiostoma</taxon>
    </lineage>
</organism>
<dbReference type="VEuPathDB" id="FungiDB:F503_00811"/>
<dbReference type="InterPro" id="IPR050126">
    <property type="entry name" value="Ap4A_hydrolase"/>
</dbReference>
<dbReference type="GO" id="GO:0006798">
    <property type="term" value="P:polyphosphate catabolic process"/>
    <property type="evidence" value="ECO:0007669"/>
    <property type="project" value="TreeGrafter"/>
</dbReference>
<feature type="region of interest" description="Disordered" evidence="1">
    <location>
        <begin position="44"/>
        <end position="187"/>
    </location>
</feature>